<dbReference type="Proteomes" id="UP000026961">
    <property type="component" value="Chromosome 6"/>
</dbReference>
<keyword evidence="2" id="KW-1185">Reference proteome</keyword>
<reference evidence="1" key="1">
    <citation type="submission" date="2015-04" db="UniProtKB">
        <authorList>
            <consortium name="EnsemblPlants"/>
        </authorList>
    </citation>
    <scope>IDENTIFICATION</scope>
</reference>
<evidence type="ECO:0000313" key="2">
    <source>
        <dbReference type="Proteomes" id="UP000026961"/>
    </source>
</evidence>
<sequence length="65" mass="7440">MREIWRPRLKAWLKSSLVWNSETKGNHASTATGTKMRIPIRYSYPLERALTDPHSPKAFTTGLLA</sequence>
<dbReference type="EnsemblPlants" id="OGLUM06G05490.1">
    <property type="protein sequence ID" value="OGLUM06G05490.1"/>
    <property type="gene ID" value="OGLUM06G05490"/>
</dbReference>
<protein>
    <submittedName>
        <fullName evidence="1">Uncharacterized protein</fullName>
    </submittedName>
</protein>
<proteinExistence type="predicted"/>
<dbReference type="AlphaFoldDB" id="A0A0E0A5W8"/>
<dbReference type="Gramene" id="OGLUM06G05490.1">
    <property type="protein sequence ID" value="OGLUM06G05490.1"/>
    <property type="gene ID" value="OGLUM06G05490"/>
</dbReference>
<name>A0A0E0A5W8_9ORYZ</name>
<dbReference type="HOGENOM" id="CLU_2853399_0_0_1"/>
<organism evidence="1">
    <name type="scientific">Oryza glumipatula</name>
    <dbReference type="NCBI Taxonomy" id="40148"/>
    <lineage>
        <taxon>Eukaryota</taxon>
        <taxon>Viridiplantae</taxon>
        <taxon>Streptophyta</taxon>
        <taxon>Embryophyta</taxon>
        <taxon>Tracheophyta</taxon>
        <taxon>Spermatophyta</taxon>
        <taxon>Magnoliopsida</taxon>
        <taxon>Liliopsida</taxon>
        <taxon>Poales</taxon>
        <taxon>Poaceae</taxon>
        <taxon>BOP clade</taxon>
        <taxon>Oryzoideae</taxon>
        <taxon>Oryzeae</taxon>
        <taxon>Oryzinae</taxon>
        <taxon>Oryza</taxon>
    </lineage>
</organism>
<evidence type="ECO:0000313" key="1">
    <source>
        <dbReference type="EnsemblPlants" id="OGLUM06G05490.1"/>
    </source>
</evidence>
<reference evidence="1" key="2">
    <citation type="submission" date="2018-05" db="EMBL/GenBank/DDBJ databases">
        <title>OgluRS3 (Oryza glumaepatula Reference Sequence Version 3).</title>
        <authorList>
            <person name="Zhang J."/>
            <person name="Kudrna D."/>
            <person name="Lee S."/>
            <person name="Talag J."/>
            <person name="Welchert J."/>
            <person name="Wing R.A."/>
        </authorList>
    </citation>
    <scope>NUCLEOTIDE SEQUENCE [LARGE SCALE GENOMIC DNA]</scope>
</reference>
<accession>A0A0E0A5W8</accession>